<accession>A0AB74K9U4</accession>
<reference evidence="14 15" key="1">
    <citation type="submission" date="2019-03" db="EMBL/GenBank/DDBJ databases">
        <title>Sequencing 25 genomes of Wallemia mellicola.</title>
        <authorList>
            <person name="Gostincar C."/>
        </authorList>
    </citation>
    <scope>NUCLEOTIDE SEQUENCE [LARGE SCALE GENOMIC DNA]</scope>
    <source>
        <strain evidence="14 15">EXF-1277</strain>
    </source>
</reference>
<dbReference type="Pfam" id="PF16193">
    <property type="entry name" value="AAA_assoc_2"/>
    <property type="match status" value="1"/>
</dbReference>
<dbReference type="InterPro" id="IPR012337">
    <property type="entry name" value="RNaseH-like_sf"/>
</dbReference>
<evidence type="ECO:0000259" key="13">
    <source>
        <dbReference type="SMART" id="SM00479"/>
    </source>
</evidence>
<dbReference type="CDD" id="cd06145">
    <property type="entry name" value="REX1_like"/>
    <property type="match status" value="1"/>
</dbReference>
<dbReference type="Gene3D" id="1.20.272.10">
    <property type="match status" value="1"/>
</dbReference>
<evidence type="ECO:0000256" key="10">
    <source>
        <dbReference type="ARBA" id="ARBA00023242"/>
    </source>
</evidence>
<evidence type="ECO:0000256" key="2">
    <source>
        <dbReference type="ARBA" id="ARBA00006357"/>
    </source>
</evidence>
<evidence type="ECO:0000256" key="4">
    <source>
        <dbReference type="ARBA" id="ARBA00022705"/>
    </source>
</evidence>
<feature type="compositionally biased region" description="Polar residues" evidence="11">
    <location>
        <begin position="587"/>
        <end position="606"/>
    </location>
</feature>
<comment type="caution">
    <text evidence="14">The sequence shown here is derived from an EMBL/GenBank/DDBJ whole genome shotgun (WGS) entry which is preliminary data.</text>
</comment>
<dbReference type="AlphaFoldDB" id="A0AB74K9U4"/>
<dbReference type="FunFam" id="3.30.420.10:FF:000031">
    <property type="entry name" value="RNA exonuclease 1"/>
    <property type="match status" value="1"/>
</dbReference>
<dbReference type="Gene3D" id="1.10.8.60">
    <property type="match status" value="1"/>
</dbReference>
<dbReference type="SMART" id="SM00479">
    <property type="entry name" value="EXOIII"/>
    <property type="match status" value="1"/>
</dbReference>
<dbReference type="GO" id="GO:0000731">
    <property type="term" value="P:DNA synthesis involved in DNA repair"/>
    <property type="evidence" value="ECO:0007669"/>
    <property type="project" value="TreeGrafter"/>
</dbReference>
<dbReference type="CDD" id="cd18139">
    <property type="entry name" value="HLD_clamp_RarA"/>
    <property type="match status" value="1"/>
</dbReference>
<dbReference type="InterPro" id="IPR036397">
    <property type="entry name" value="RNaseH_sf"/>
</dbReference>
<evidence type="ECO:0000256" key="3">
    <source>
        <dbReference type="ARBA" id="ARBA00008959"/>
    </source>
</evidence>
<dbReference type="GO" id="GO:0010629">
    <property type="term" value="P:negative regulation of gene expression"/>
    <property type="evidence" value="ECO:0007669"/>
    <property type="project" value="UniProtKB-ARBA"/>
</dbReference>
<dbReference type="Pfam" id="PF12002">
    <property type="entry name" value="MgsA_C"/>
    <property type="match status" value="1"/>
</dbReference>
<dbReference type="InterPro" id="IPR003959">
    <property type="entry name" value="ATPase_AAA_core"/>
</dbReference>
<feature type="domain" description="AAA+ ATPase" evidence="12">
    <location>
        <begin position="709"/>
        <end position="826"/>
    </location>
</feature>
<dbReference type="SUPFAM" id="SSF48019">
    <property type="entry name" value="post-AAA+ oligomerization domain-like"/>
    <property type="match status" value="1"/>
</dbReference>
<dbReference type="GO" id="GO:0003677">
    <property type="term" value="F:DNA binding"/>
    <property type="evidence" value="ECO:0007669"/>
    <property type="project" value="InterPro"/>
</dbReference>
<dbReference type="PANTHER" id="PTHR13779:SF7">
    <property type="entry name" value="ATPASE WRNIP1"/>
    <property type="match status" value="1"/>
</dbReference>
<evidence type="ECO:0000256" key="7">
    <source>
        <dbReference type="ARBA" id="ARBA00022801"/>
    </source>
</evidence>
<keyword evidence="5" id="KW-0540">Nuclease</keyword>
<protein>
    <recommendedName>
        <fullName evidence="16">P-loop containing nucleoside triphosphate hydrolase protein</fullName>
    </recommendedName>
</protein>
<dbReference type="InterPro" id="IPR021886">
    <property type="entry name" value="MgsA_C"/>
</dbReference>
<name>A0AB74K9U4_9BASI</name>
<evidence type="ECO:0000313" key="14">
    <source>
        <dbReference type="EMBL" id="TIC59805.1"/>
    </source>
</evidence>
<dbReference type="FunFam" id="3.40.50.300:FF:000137">
    <property type="entry name" value="Replication-associated recombination protein A"/>
    <property type="match status" value="1"/>
</dbReference>
<dbReference type="FunFam" id="1.20.272.10:FF:000001">
    <property type="entry name" value="Putative AAA family ATPase"/>
    <property type="match status" value="1"/>
</dbReference>
<keyword evidence="7" id="KW-0378">Hydrolase</keyword>
<dbReference type="InterPro" id="IPR003593">
    <property type="entry name" value="AAA+_ATPase"/>
</dbReference>
<evidence type="ECO:0000256" key="1">
    <source>
        <dbReference type="ARBA" id="ARBA00004123"/>
    </source>
</evidence>
<feature type="compositionally biased region" description="Polar residues" evidence="11">
    <location>
        <begin position="1106"/>
        <end position="1115"/>
    </location>
</feature>
<dbReference type="InterPro" id="IPR032423">
    <property type="entry name" value="AAA_assoc_2"/>
</dbReference>
<dbReference type="SUPFAM" id="SSF52540">
    <property type="entry name" value="P-loop containing nucleoside triphosphate hydrolases"/>
    <property type="match status" value="1"/>
</dbReference>
<dbReference type="Gene3D" id="3.30.420.10">
    <property type="entry name" value="Ribonuclease H-like superfamily/Ribonuclease H"/>
    <property type="match status" value="1"/>
</dbReference>
<dbReference type="GO" id="GO:0004527">
    <property type="term" value="F:exonuclease activity"/>
    <property type="evidence" value="ECO:0007669"/>
    <property type="project" value="UniProtKB-KW"/>
</dbReference>
<dbReference type="Gene3D" id="1.10.3710.10">
    <property type="entry name" value="DNA polymerase III clamp loader subunits, C-terminal domain"/>
    <property type="match status" value="1"/>
</dbReference>
<feature type="compositionally biased region" description="Low complexity" evidence="11">
    <location>
        <begin position="658"/>
        <end position="667"/>
    </location>
</feature>
<dbReference type="EMBL" id="SPRV01000057">
    <property type="protein sequence ID" value="TIC59805.1"/>
    <property type="molecule type" value="Genomic_DNA"/>
</dbReference>
<dbReference type="Gene3D" id="3.40.50.300">
    <property type="entry name" value="P-loop containing nucleotide triphosphate hydrolases"/>
    <property type="match status" value="1"/>
</dbReference>
<dbReference type="InterPro" id="IPR034922">
    <property type="entry name" value="REX1-like_exo"/>
</dbReference>
<dbReference type="Pfam" id="PF00929">
    <property type="entry name" value="RNase_T"/>
    <property type="match status" value="1"/>
</dbReference>
<evidence type="ECO:0000256" key="6">
    <source>
        <dbReference type="ARBA" id="ARBA00022741"/>
    </source>
</evidence>
<evidence type="ECO:0000259" key="12">
    <source>
        <dbReference type="SMART" id="SM00382"/>
    </source>
</evidence>
<keyword evidence="9" id="KW-0067">ATP-binding</keyword>
<dbReference type="InterPro" id="IPR008921">
    <property type="entry name" value="DNA_pol3_clamp-load_cplx_C"/>
</dbReference>
<comment type="similarity">
    <text evidence="3">Belongs to the AAA ATPase family. RarA/MGS1/WRNIP1 subfamily.</text>
</comment>
<dbReference type="GO" id="GO:0005524">
    <property type="term" value="F:ATP binding"/>
    <property type="evidence" value="ECO:0007669"/>
    <property type="project" value="UniProtKB-KW"/>
</dbReference>
<dbReference type="GO" id="GO:0006271">
    <property type="term" value="P:DNA strand elongation involved in DNA replication"/>
    <property type="evidence" value="ECO:0007669"/>
    <property type="project" value="UniProtKB-ARBA"/>
</dbReference>
<dbReference type="GO" id="GO:0016887">
    <property type="term" value="F:ATP hydrolysis activity"/>
    <property type="evidence" value="ECO:0007669"/>
    <property type="project" value="InterPro"/>
</dbReference>
<dbReference type="SUPFAM" id="SSF53098">
    <property type="entry name" value="Ribonuclease H-like"/>
    <property type="match status" value="1"/>
</dbReference>
<evidence type="ECO:0000256" key="9">
    <source>
        <dbReference type="ARBA" id="ARBA00022840"/>
    </source>
</evidence>
<organism evidence="14 15">
    <name type="scientific">Wallemia mellicola</name>
    <dbReference type="NCBI Taxonomy" id="1708541"/>
    <lineage>
        <taxon>Eukaryota</taxon>
        <taxon>Fungi</taxon>
        <taxon>Dikarya</taxon>
        <taxon>Basidiomycota</taxon>
        <taxon>Wallemiomycotina</taxon>
        <taxon>Wallemiomycetes</taxon>
        <taxon>Wallemiales</taxon>
        <taxon>Wallemiaceae</taxon>
        <taxon>Wallemia</taxon>
    </lineage>
</organism>
<comment type="subcellular location">
    <subcellularLocation>
        <location evidence="1">Nucleus</location>
    </subcellularLocation>
</comment>
<dbReference type="GO" id="GO:0008047">
    <property type="term" value="F:enzyme activator activity"/>
    <property type="evidence" value="ECO:0007669"/>
    <property type="project" value="TreeGrafter"/>
</dbReference>
<evidence type="ECO:0000256" key="8">
    <source>
        <dbReference type="ARBA" id="ARBA00022839"/>
    </source>
</evidence>
<dbReference type="InterPro" id="IPR027417">
    <property type="entry name" value="P-loop_NTPase"/>
</dbReference>
<feature type="region of interest" description="Disordered" evidence="11">
    <location>
        <begin position="577"/>
        <end position="684"/>
    </location>
</feature>
<keyword evidence="4" id="KW-0235">DNA replication</keyword>
<proteinExistence type="inferred from homology"/>
<keyword evidence="6" id="KW-0547">Nucleotide-binding</keyword>
<feature type="compositionally biased region" description="Low complexity" evidence="11">
    <location>
        <begin position="617"/>
        <end position="632"/>
    </location>
</feature>
<dbReference type="Pfam" id="PF00004">
    <property type="entry name" value="AAA"/>
    <property type="match status" value="1"/>
</dbReference>
<evidence type="ECO:0000313" key="15">
    <source>
        <dbReference type="Proteomes" id="UP000305362"/>
    </source>
</evidence>
<keyword evidence="8" id="KW-0269">Exonuclease</keyword>
<evidence type="ECO:0008006" key="16">
    <source>
        <dbReference type="Google" id="ProtNLM"/>
    </source>
</evidence>
<dbReference type="GO" id="GO:0005634">
    <property type="term" value="C:nucleus"/>
    <property type="evidence" value="ECO:0007669"/>
    <property type="project" value="UniProtKB-SubCell"/>
</dbReference>
<dbReference type="SMART" id="SM00382">
    <property type="entry name" value="AAA"/>
    <property type="match status" value="1"/>
</dbReference>
<evidence type="ECO:0000256" key="11">
    <source>
        <dbReference type="SAM" id="MobiDB-lite"/>
    </source>
</evidence>
<gene>
    <name evidence="14" type="ORF">E3Q03_03718</name>
</gene>
<dbReference type="Proteomes" id="UP000305362">
    <property type="component" value="Unassembled WGS sequence"/>
</dbReference>
<sequence length="1125" mass="125737">MSFDLNQISKRNNRYGIHDIRDLVLHLAADGQKKNWMNVIHHSNIQHTVVLMVSGITSESLGINKPAINATHPFSLSAENAEANKLPIINQLYSHGLPVRAPGDSQRLYSPAQHILNSPIPPPEKLRQQKVAQEKAGVNLSNPGKLSPPVFLIDIDQMRENAYPMPSWLGDDVRALPDYPLPLNDGIEDPQPLDNLPVEHRTTIQEDGWLETPKLDIYPRSNNTQVYGLDCEMVMTDQGSELARVTLIDYATSQKVLDELVKPAGNVVDYLSKYSGITREILDGAVLNHEEAQRKFADFITPSTILLGHSLESDFKAIKLRHPWVIDTALVYEHPRRMPFKPSLKWLMKKWCDKDIQSGNDGHDPEEDAKSCLELLRKKIQYGRNFGSLPNDMESIFARIARVKQSHLADTNEDHKVGACVDYGNPAQFHGMKAKTSISCKNDDEVIDGIIKTAQDHDLVYGRLTELQIALGWSNTSNDKETTRGDSDNTIQSAPLDSAYQALNERIKRLHDALKPNTALVIISPHSDPRPSLELNQRRLAFQDLYKAANTDVSKIDKDKIYTREDDERLLHEAEIAKSDRGCKSPQKVNKSHNNAWGFMNNNQTPSSKANKKRKSTTTASTSKIAFASPASDDSDLDIISTSQNKKIKKKDIPPAPIFQQSQSNSQGNLQKAQPLAEKVRPNTLDGYVGQDDLMGENGILRDMIVNDTISSSLLWGPPGSGKTTLARIIAKTSRAKLKEISATNTGVNEAKQILDQAKATLQVSGTRTIIFVDELHRYSKLQQDIFLPHIESGACVLIGATTENPSFKINNALLSRCQIYKLEKLTMEALTRMLSNALTHWKVANEGYDINALVDDDFVRYLASISDGDGRVALNSLEMVLRSVEIRRASSSAKPLTKQDLMGSLKRSIVLKYDRDGDFHYDSISAFHKSLRGSDVNASVYWLARMLEAGEDPLYVCRRMVVVASEDIGMADSYALTLATATYQACQVIGMPECRINLAHCCVYLAEAPKSTRSYEAYNKAVAAVKMFPQYPVPLHLRNAPTRLMKDLNYGKDYLYNPAYDHPVHQEYFPDEMPQEARIMDKQEKAHNALLLAEWEQVNDKKWDGNTSSASTNAPKKCPKGLGR</sequence>
<dbReference type="CDD" id="cd00009">
    <property type="entry name" value="AAA"/>
    <property type="match status" value="1"/>
</dbReference>
<dbReference type="InterPro" id="IPR051314">
    <property type="entry name" value="AAA_ATPase_RarA/MGS1/WRNIP1"/>
</dbReference>
<dbReference type="PANTHER" id="PTHR13779">
    <property type="entry name" value="WERNER HELICASE-INTERACTING PROTEIN 1 FAMILY MEMBER"/>
    <property type="match status" value="1"/>
</dbReference>
<evidence type="ECO:0000256" key="5">
    <source>
        <dbReference type="ARBA" id="ARBA00022722"/>
    </source>
</evidence>
<feature type="domain" description="Exonuclease" evidence="13">
    <location>
        <begin position="225"/>
        <end position="385"/>
    </location>
</feature>
<comment type="similarity">
    <text evidence="2">Belongs to the REXO1/REXO3 family.</text>
</comment>
<dbReference type="GO" id="GO:0017116">
    <property type="term" value="F:single-stranded DNA helicase activity"/>
    <property type="evidence" value="ECO:0007669"/>
    <property type="project" value="TreeGrafter"/>
</dbReference>
<dbReference type="InterPro" id="IPR013520">
    <property type="entry name" value="Ribonucl_H"/>
</dbReference>
<feature type="region of interest" description="Disordered" evidence="11">
    <location>
        <begin position="1103"/>
        <end position="1125"/>
    </location>
</feature>
<keyword evidence="10" id="KW-0539">Nucleus</keyword>